<protein>
    <submittedName>
        <fullName evidence="1">ARF-binding protein, variant 3</fullName>
    </submittedName>
</protein>
<dbReference type="EMBL" id="QTSX02003553">
    <property type="protein sequence ID" value="KAJ9071053.1"/>
    <property type="molecule type" value="Genomic_DNA"/>
</dbReference>
<gene>
    <name evidence="1" type="primary">GGA2_1</name>
    <name evidence="1" type="ORF">DSO57_1001298</name>
</gene>
<reference evidence="1" key="1">
    <citation type="submission" date="2022-04" db="EMBL/GenBank/DDBJ databases">
        <title>Genome of the entomopathogenic fungus Entomophthora muscae.</title>
        <authorList>
            <person name="Elya C."/>
            <person name="Lovett B.R."/>
            <person name="Lee E."/>
            <person name="Macias A.M."/>
            <person name="Hajek A.E."/>
            <person name="De Bivort B.L."/>
            <person name="Kasson M.T."/>
            <person name="De Fine Licht H.H."/>
            <person name="Stajich J.E."/>
        </authorList>
    </citation>
    <scope>NUCLEOTIDE SEQUENCE</scope>
    <source>
        <strain evidence="1">Berkeley</strain>
    </source>
</reference>
<sequence>MIAELCLMFFCIKINIDDKCLGTDFLSRFDLSALDAITSYFGLPTGIPNDDTLTMLIERACDPRLPEPSMALNLEIADYIKSKKQNTPHEVSNYLVQLINFREPKVSLLALYLLDTCIRNCGYAFHLQIARKEFLNELVKKFPEQPPAFPNSVQIKILEFINEWKLGLASQARYKKDFRKINELHNILVFKGYKFPTAKPERINTLISKPTLASAEELEEADREALSAKLQEHIRRGTPSDLIKANDLMKLLSGYDQEKKPDYHSMVDRQLLNVEKSIELLSARLVPGVEINDQLRTLYNECSSSQSKIQRLILEEDEGGHAERLLELNDKLNELRRQFDNACKGIFIDGPIEFQDTNSPSKNLPVAETSTLIDLGDDFLKPFPQQLSRVNNPSCASSNGSLLPSSLLDGFDNLNIETPASSLSPAPSTPRAIHLDSGSSSPVNNDAISPPHSSLDLLFQEASAEPSDSSVNRSVLIQSDVLKVTTSSYTSSQIVYLQFDFYNPSPKRIDQLDLKLAVPKGLKTVITGITGTFLLPRIGHVSLPVEIHFTSSSQAVKYRYIVTFVADGEPYSYQGEVQSV</sequence>
<name>A0ACC2T8U5_9FUNG</name>
<comment type="caution">
    <text evidence="1">The sequence shown here is derived from an EMBL/GenBank/DDBJ whole genome shotgun (WGS) entry which is preliminary data.</text>
</comment>
<keyword evidence="2" id="KW-1185">Reference proteome</keyword>
<proteinExistence type="predicted"/>
<dbReference type="Proteomes" id="UP001165960">
    <property type="component" value="Unassembled WGS sequence"/>
</dbReference>
<organism evidence="1 2">
    <name type="scientific">Entomophthora muscae</name>
    <dbReference type="NCBI Taxonomy" id="34485"/>
    <lineage>
        <taxon>Eukaryota</taxon>
        <taxon>Fungi</taxon>
        <taxon>Fungi incertae sedis</taxon>
        <taxon>Zoopagomycota</taxon>
        <taxon>Entomophthoromycotina</taxon>
        <taxon>Entomophthoromycetes</taxon>
        <taxon>Entomophthorales</taxon>
        <taxon>Entomophthoraceae</taxon>
        <taxon>Entomophthora</taxon>
    </lineage>
</organism>
<evidence type="ECO:0000313" key="2">
    <source>
        <dbReference type="Proteomes" id="UP001165960"/>
    </source>
</evidence>
<evidence type="ECO:0000313" key="1">
    <source>
        <dbReference type="EMBL" id="KAJ9071053.1"/>
    </source>
</evidence>
<accession>A0ACC2T8U5</accession>